<dbReference type="EMBL" id="MN739395">
    <property type="protein sequence ID" value="QHT02438.1"/>
    <property type="molecule type" value="Genomic_DNA"/>
</dbReference>
<name>A0A6C0CCY5_9ZZZZ</name>
<evidence type="ECO:0000313" key="1">
    <source>
        <dbReference type="EMBL" id="QHT02438.1"/>
    </source>
</evidence>
<protein>
    <submittedName>
        <fullName evidence="1">Uncharacterized protein</fullName>
    </submittedName>
</protein>
<dbReference type="AlphaFoldDB" id="A0A6C0CCY5"/>
<proteinExistence type="predicted"/>
<accession>A0A6C0CCY5</accession>
<reference evidence="1" key="1">
    <citation type="journal article" date="2020" name="Nature">
        <title>Giant virus diversity and host interactions through global metagenomics.</title>
        <authorList>
            <person name="Schulz F."/>
            <person name="Roux S."/>
            <person name="Paez-Espino D."/>
            <person name="Jungbluth S."/>
            <person name="Walsh D.A."/>
            <person name="Denef V.J."/>
            <person name="McMahon K.D."/>
            <person name="Konstantinidis K.T."/>
            <person name="Eloe-Fadrosh E.A."/>
            <person name="Kyrpides N.C."/>
            <person name="Woyke T."/>
        </authorList>
    </citation>
    <scope>NUCLEOTIDE SEQUENCE</scope>
    <source>
        <strain evidence="1">GVMAG-M-3300020595-32</strain>
    </source>
</reference>
<sequence length="185" mass="21286">MFKILCQLFISLTGSSLPEEIYDDTLFYLLQGKRSKRYTIVKELNEFSQQTPHQLVVTGWPNKLAFSVIEQILTGDQFTSVFHTSFECYQNNIMGDCLPSFRQIYSLADINELIKVILYFDNGKKMNTSKNLINIHGNNQKNNYSLRAVDISDKSKCCKCHKFMPLKIGSELTNLVCVKCNMKTN</sequence>
<organism evidence="1">
    <name type="scientific">viral metagenome</name>
    <dbReference type="NCBI Taxonomy" id="1070528"/>
    <lineage>
        <taxon>unclassified sequences</taxon>
        <taxon>metagenomes</taxon>
        <taxon>organismal metagenomes</taxon>
    </lineage>
</organism>